<dbReference type="PANTHER" id="PTHR15718">
    <property type="entry name" value="G PROTEIN-REGULATED INDUCER OF NEURITE OUTGROWTH C-TERMINAL DOMAIN-CONTAINING PROTEIN"/>
    <property type="match status" value="1"/>
</dbReference>
<feature type="region of interest" description="Disordered" evidence="2">
    <location>
        <begin position="126"/>
        <end position="146"/>
    </location>
</feature>
<dbReference type="Proteomes" id="UP000694558">
    <property type="component" value="Chromosome 15"/>
</dbReference>
<reference evidence="4" key="2">
    <citation type="submission" date="2025-08" db="UniProtKB">
        <authorList>
            <consortium name="Ensembl"/>
        </authorList>
    </citation>
    <scope>IDENTIFICATION</scope>
</reference>
<evidence type="ECO:0000259" key="3">
    <source>
        <dbReference type="Pfam" id="PF15235"/>
    </source>
</evidence>
<dbReference type="PANTHER" id="PTHR15718:SF5">
    <property type="entry name" value="G PROTEIN-REGULATED INDUCER OF NEURITE OUTGROWTH 2"/>
    <property type="match status" value="1"/>
</dbReference>
<evidence type="ECO:0000256" key="1">
    <source>
        <dbReference type="ARBA" id="ARBA00002358"/>
    </source>
</evidence>
<dbReference type="InterPro" id="IPR026646">
    <property type="entry name" value="GPRIN2-like/GPRIN3"/>
</dbReference>
<reference evidence="4" key="1">
    <citation type="submission" date="2023-05" db="EMBL/GenBank/DDBJ databases">
        <title>High-quality long-read genome of Scophthalmus maximus.</title>
        <authorList>
            <person name="Lien S."/>
            <person name="Martinez P."/>
        </authorList>
    </citation>
    <scope>NUCLEOTIDE SEQUENCE [LARGE SCALE GENOMIC DNA]</scope>
</reference>
<feature type="compositionally biased region" description="Polar residues" evidence="2">
    <location>
        <begin position="20"/>
        <end position="31"/>
    </location>
</feature>
<sequence>MAEAGRPVSEPYPPGGTVSLDASLSGQTINPSGPAGGAGYACQEEPREAVGEICAAAPAMRETNCRVSGEPGEQEQSLVKHCAPPGASTRPHNVADTPSRHHKIIVNPTDDAPQTGRALQGIRPSSLPVHRSHSHAVVPPGAPDGDACGADKSVQEVERRCTLACKQPMPLQQCNVVTTVCRGAGGGESAVQQLQGRCVCISCPQAEAKVEGAGEKCHLLPQSDRTLCYSSYAHHANFEDTFAAYCHPQLIPAHSQLLPSCDVQRALAPATATNHLSLPRLISSVSETGLDAKHLLRCCNLNCSWVSSLPPGAGPQSQAHFRGEECYSSPTVHVRTSTRDVGTLTTYRELRDVGVQTVQTATPHVFPQICLADGAPKSPVKEVKWDAEGMTWEVYGASVDPEELGLAIQKHLELQIKETASRAAKLSRQNTNTSRQYLNTVFGSLRGCSWPPPQTSPI</sequence>
<proteinExistence type="predicted"/>
<accession>A0A8D3B8Y6</accession>
<feature type="region of interest" description="Disordered" evidence="2">
    <location>
        <begin position="1"/>
        <end position="41"/>
    </location>
</feature>
<dbReference type="InterPro" id="IPR032745">
    <property type="entry name" value="GRIN_C"/>
</dbReference>
<name>A0A8D3B8Y6_SCOMX</name>
<protein>
    <recommendedName>
        <fullName evidence="3">G protein-regulated inducer of neurite outgrowth C-terminal domain-containing protein</fullName>
    </recommendedName>
</protein>
<evidence type="ECO:0000313" key="5">
    <source>
        <dbReference type="Proteomes" id="UP000694558"/>
    </source>
</evidence>
<dbReference type="GO" id="GO:0031175">
    <property type="term" value="P:neuron projection development"/>
    <property type="evidence" value="ECO:0007669"/>
    <property type="project" value="TreeGrafter"/>
</dbReference>
<dbReference type="GeneTree" id="ENSGT00570000079168"/>
<evidence type="ECO:0000256" key="2">
    <source>
        <dbReference type="SAM" id="MobiDB-lite"/>
    </source>
</evidence>
<feature type="domain" description="G protein-regulated inducer of neurite outgrowth C-terminal" evidence="3">
    <location>
        <begin position="377"/>
        <end position="431"/>
    </location>
</feature>
<dbReference type="Ensembl" id="ENSSMAT00000030778.2">
    <property type="protein sequence ID" value="ENSSMAP00000030404.2"/>
    <property type="gene ID" value="ENSSMAG00000018639.2"/>
</dbReference>
<organism evidence="4 5">
    <name type="scientific">Scophthalmus maximus</name>
    <name type="common">Turbot</name>
    <name type="synonym">Psetta maxima</name>
    <dbReference type="NCBI Taxonomy" id="52904"/>
    <lineage>
        <taxon>Eukaryota</taxon>
        <taxon>Metazoa</taxon>
        <taxon>Chordata</taxon>
        <taxon>Craniata</taxon>
        <taxon>Vertebrata</taxon>
        <taxon>Euteleostomi</taxon>
        <taxon>Actinopterygii</taxon>
        <taxon>Neopterygii</taxon>
        <taxon>Teleostei</taxon>
        <taxon>Neoteleostei</taxon>
        <taxon>Acanthomorphata</taxon>
        <taxon>Carangaria</taxon>
        <taxon>Pleuronectiformes</taxon>
        <taxon>Pleuronectoidei</taxon>
        <taxon>Scophthalmidae</taxon>
        <taxon>Scophthalmus</taxon>
    </lineage>
</organism>
<evidence type="ECO:0000313" key="4">
    <source>
        <dbReference type="Ensembl" id="ENSSMAP00000030404.2"/>
    </source>
</evidence>
<dbReference type="Pfam" id="PF15235">
    <property type="entry name" value="GRIN_C"/>
    <property type="match status" value="1"/>
</dbReference>
<dbReference type="AlphaFoldDB" id="A0A8D3B8Y6"/>
<comment type="function">
    <text evidence="1">May be involved in neurite outgrowth.</text>
</comment>
<dbReference type="GO" id="GO:0005886">
    <property type="term" value="C:plasma membrane"/>
    <property type="evidence" value="ECO:0007669"/>
    <property type="project" value="TreeGrafter"/>
</dbReference>